<proteinExistence type="predicted"/>
<organism evidence="2 3">
    <name type="scientific">Morella rubra</name>
    <name type="common">Chinese bayberry</name>
    <dbReference type="NCBI Taxonomy" id="262757"/>
    <lineage>
        <taxon>Eukaryota</taxon>
        <taxon>Viridiplantae</taxon>
        <taxon>Streptophyta</taxon>
        <taxon>Embryophyta</taxon>
        <taxon>Tracheophyta</taxon>
        <taxon>Spermatophyta</taxon>
        <taxon>Magnoliopsida</taxon>
        <taxon>eudicotyledons</taxon>
        <taxon>Gunneridae</taxon>
        <taxon>Pentapetalae</taxon>
        <taxon>rosids</taxon>
        <taxon>fabids</taxon>
        <taxon>Fagales</taxon>
        <taxon>Myricaceae</taxon>
        <taxon>Morella</taxon>
    </lineage>
</organism>
<name>A0A6A1VN91_9ROSI</name>
<dbReference type="AlphaFoldDB" id="A0A6A1VN91"/>
<sequence>MRQVLPSLTTVPIMGKRQKKENRNSKRSVRDDNEVASFDMDDEIDAFHKQRDVVPLDVNGGVGDSDEDEELPVLDLKVSVCAFVSSFSSCFENFICNNTS</sequence>
<dbReference type="Proteomes" id="UP000516437">
    <property type="component" value="Chromosome 5"/>
</dbReference>
<comment type="caution">
    <text evidence="2">The sequence shown here is derived from an EMBL/GenBank/DDBJ whole genome shotgun (WGS) entry which is preliminary data.</text>
</comment>
<reference evidence="2 3" key="1">
    <citation type="journal article" date="2019" name="Plant Biotechnol. J.">
        <title>The red bayberry genome and genetic basis of sex determination.</title>
        <authorList>
            <person name="Jia H.M."/>
            <person name="Jia H.J."/>
            <person name="Cai Q.L."/>
            <person name="Wang Y."/>
            <person name="Zhao H.B."/>
            <person name="Yang W.F."/>
            <person name="Wang G.Y."/>
            <person name="Li Y.H."/>
            <person name="Zhan D.L."/>
            <person name="Shen Y.T."/>
            <person name="Niu Q.F."/>
            <person name="Chang L."/>
            <person name="Qiu J."/>
            <person name="Zhao L."/>
            <person name="Xie H.B."/>
            <person name="Fu W.Y."/>
            <person name="Jin J."/>
            <person name="Li X.W."/>
            <person name="Jiao Y."/>
            <person name="Zhou C.C."/>
            <person name="Tu T."/>
            <person name="Chai C.Y."/>
            <person name="Gao J.L."/>
            <person name="Fan L.J."/>
            <person name="van de Weg E."/>
            <person name="Wang J.Y."/>
            <person name="Gao Z.S."/>
        </authorList>
    </citation>
    <scope>NUCLEOTIDE SEQUENCE [LARGE SCALE GENOMIC DNA]</scope>
    <source>
        <tissue evidence="2">Leaves</tissue>
    </source>
</reference>
<protein>
    <submittedName>
        <fullName evidence="2">Uncharacterized protein</fullName>
    </submittedName>
</protein>
<evidence type="ECO:0000313" key="3">
    <source>
        <dbReference type="Proteomes" id="UP000516437"/>
    </source>
</evidence>
<evidence type="ECO:0000256" key="1">
    <source>
        <dbReference type="SAM" id="MobiDB-lite"/>
    </source>
</evidence>
<dbReference type="EMBL" id="RXIC02000023">
    <property type="protein sequence ID" value="KAB1214342.1"/>
    <property type="molecule type" value="Genomic_DNA"/>
</dbReference>
<accession>A0A6A1VN91</accession>
<feature type="region of interest" description="Disordered" evidence="1">
    <location>
        <begin position="1"/>
        <end position="33"/>
    </location>
</feature>
<keyword evidence="3" id="KW-1185">Reference proteome</keyword>
<feature type="compositionally biased region" description="Basic and acidic residues" evidence="1">
    <location>
        <begin position="21"/>
        <end position="33"/>
    </location>
</feature>
<feature type="compositionally biased region" description="Polar residues" evidence="1">
    <location>
        <begin position="1"/>
        <end position="10"/>
    </location>
</feature>
<evidence type="ECO:0000313" key="2">
    <source>
        <dbReference type="EMBL" id="KAB1214342.1"/>
    </source>
</evidence>
<dbReference type="OrthoDB" id="1746828at2759"/>
<gene>
    <name evidence="2" type="ORF">CJ030_MR5G000841</name>
</gene>